<accession>A0A2T6ZP64</accession>
<organism evidence="1 2">
    <name type="scientific">Tuber borchii</name>
    <name type="common">White truffle</name>
    <dbReference type="NCBI Taxonomy" id="42251"/>
    <lineage>
        <taxon>Eukaryota</taxon>
        <taxon>Fungi</taxon>
        <taxon>Dikarya</taxon>
        <taxon>Ascomycota</taxon>
        <taxon>Pezizomycotina</taxon>
        <taxon>Pezizomycetes</taxon>
        <taxon>Pezizales</taxon>
        <taxon>Tuberaceae</taxon>
        <taxon>Tuber</taxon>
    </lineage>
</organism>
<evidence type="ECO:0000313" key="1">
    <source>
        <dbReference type="EMBL" id="PUU77266.1"/>
    </source>
</evidence>
<proteinExistence type="predicted"/>
<evidence type="ECO:0000313" key="2">
    <source>
        <dbReference type="Proteomes" id="UP000244722"/>
    </source>
</evidence>
<keyword evidence="2" id="KW-1185">Reference proteome</keyword>
<reference evidence="1 2" key="1">
    <citation type="submission" date="2017-04" db="EMBL/GenBank/DDBJ databases">
        <title>Draft genome sequence of Tuber borchii Vittad., a whitish edible truffle.</title>
        <authorList>
            <consortium name="DOE Joint Genome Institute"/>
            <person name="Murat C."/>
            <person name="Kuo A."/>
            <person name="Barry K.W."/>
            <person name="Clum A."/>
            <person name="Dockter R.B."/>
            <person name="Fauchery L."/>
            <person name="Iotti M."/>
            <person name="Kohler A."/>
            <person name="Labutti K."/>
            <person name="Lindquist E.A."/>
            <person name="Lipzen A."/>
            <person name="Ohm R.A."/>
            <person name="Wang M."/>
            <person name="Grigoriev I.V."/>
            <person name="Zambonelli A."/>
            <person name="Martin F.M."/>
        </authorList>
    </citation>
    <scope>NUCLEOTIDE SEQUENCE [LARGE SCALE GENOMIC DNA]</scope>
    <source>
        <strain evidence="1 2">Tbo3840</strain>
    </source>
</reference>
<dbReference type="EMBL" id="NESQ01000157">
    <property type="protein sequence ID" value="PUU77266.1"/>
    <property type="molecule type" value="Genomic_DNA"/>
</dbReference>
<sequence length="289" mass="32413">MPPIPPFSNPGIPPFRHHLTAIIINTTHHSLPHLIRVPPLITLYALLNFTMKTEILGMLRNHTGALIGLVGSGGFTYAYRLFDRGQREKERREQKTAINEKVKRFGVYEEAIRQEGIKERRHREERIIGKDKESVMAELDKALTPFGRTTLTSIPATGGISRHVCPVAQIATASIGTIGVSRHKIPPYILLCESLATNLMSNSSPSSAKVRPHPLRHLLDLLMLSKISLAFILKIVIECRNYPAVIVNLSGSNRENILGRWPRVAMCHTMVGFYRNLIAGVNKRSNWKP</sequence>
<gene>
    <name evidence="1" type="ORF">B9Z19DRAFT_1066000</name>
</gene>
<name>A0A2T6ZP64_TUBBO</name>
<dbReference type="AlphaFoldDB" id="A0A2T6ZP64"/>
<comment type="caution">
    <text evidence="1">The sequence shown here is derived from an EMBL/GenBank/DDBJ whole genome shotgun (WGS) entry which is preliminary data.</text>
</comment>
<protein>
    <submittedName>
        <fullName evidence="1">Uncharacterized protein</fullName>
    </submittedName>
</protein>
<dbReference type="Proteomes" id="UP000244722">
    <property type="component" value="Unassembled WGS sequence"/>
</dbReference>